<dbReference type="PROSITE" id="PS00086">
    <property type="entry name" value="CYTOCHROME_P450"/>
    <property type="match status" value="1"/>
</dbReference>
<comment type="subcellular location">
    <subcellularLocation>
        <location evidence="2">Membrane</location>
        <topology evidence="2">Single-pass membrane protein</topology>
    </subcellularLocation>
</comment>
<keyword evidence="4 12" id="KW-0349">Heme</keyword>
<keyword evidence="7 14" id="KW-1133">Transmembrane helix</keyword>
<dbReference type="GO" id="GO:0016705">
    <property type="term" value="F:oxidoreductase activity, acting on paired donors, with incorporation or reduction of molecular oxygen"/>
    <property type="evidence" value="ECO:0007669"/>
    <property type="project" value="InterPro"/>
</dbReference>
<dbReference type="PRINTS" id="PR00385">
    <property type="entry name" value="P450"/>
</dbReference>
<dbReference type="InterPro" id="IPR002401">
    <property type="entry name" value="Cyt_P450_E_grp-I"/>
</dbReference>
<dbReference type="EMBL" id="JARAOO010000011">
    <property type="protein sequence ID" value="KAJ7950108.1"/>
    <property type="molecule type" value="Genomic_DNA"/>
</dbReference>
<evidence type="ECO:0000256" key="1">
    <source>
        <dbReference type="ARBA" id="ARBA00001971"/>
    </source>
</evidence>
<evidence type="ECO:0000256" key="10">
    <source>
        <dbReference type="ARBA" id="ARBA00023033"/>
    </source>
</evidence>
<dbReference type="SUPFAM" id="SSF48264">
    <property type="entry name" value="Cytochrome P450"/>
    <property type="match status" value="1"/>
</dbReference>
<feature type="transmembrane region" description="Helical" evidence="14">
    <location>
        <begin position="25"/>
        <end position="45"/>
    </location>
</feature>
<dbReference type="Pfam" id="PF00067">
    <property type="entry name" value="p450"/>
    <property type="match status" value="1"/>
</dbReference>
<dbReference type="GO" id="GO:0005506">
    <property type="term" value="F:iron ion binding"/>
    <property type="evidence" value="ECO:0007669"/>
    <property type="project" value="InterPro"/>
</dbReference>
<dbReference type="FunFam" id="1.10.630.10:FF:000022">
    <property type="entry name" value="Taxadiene 5-alpha hydroxylase"/>
    <property type="match status" value="1"/>
</dbReference>
<comment type="similarity">
    <text evidence="3 13">Belongs to the cytochrome P450 family.</text>
</comment>
<dbReference type="CDD" id="cd11043">
    <property type="entry name" value="CYP90-like"/>
    <property type="match status" value="1"/>
</dbReference>
<evidence type="ECO:0000256" key="12">
    <source>
        <dbReference type="PIRSR" id="PIRSR602401-1"/>
    </source>
</evidence>
<keyword evidence="9 12" id="KW-0408">Iron</keyword>
<keyword evidence="16" id="KW-1185">Reference proteome</keyword>
<keyword evidence="5 14" id="KW-0812">Transmembrane</keyword>
<evidence type="ECO:0000256" key="6">
    <source>
        <dbReference type="ARBA" id="ARBA00022723"/>
    </source>
</evidence>
<dbReference type="InterPro" id="IPR017972">
    <property type="entry name" value="Cyt_P450_CS"/>
</dbReference>
<dbReference type="GO" id="GO:0016125">
    <property type="term" value="P:sterol metabolic process"/>
    <property type="evidence" value="ECO:0007669"/>
    <property type="project" value="TreeGrafter"/>
</dbReference>
<evidence type="ECO:0000256" key="9">
    <source>
        <dbReference type="ARBA" id="ARBA00023004"/>
    </source>
</evidence>
<dbReference type="Gene3D" id="1.10.630.10">
    <property type="entry name" value="Cytochrome P450"/>
    <property type="match status" value="1"/>
</dbReference>
<gene>
    <name evidence="15" type="ORF">O6P43_026343</name>
</gene>
<accession>A0AAD7L2M8</accession>
<keyword evidence="11 14" id="KW-0472">Membrane</keyword>
<organism evidence="15 16">
    <name type="scientific">Quillaja saponaria</name>
    <name type="common">Soap bark tree</name>
    <dbReference type="NCBI Taxonomy" id="32244"/>
    <lineage>
        <taxon>Eukaryota</taxon>
        <taxon>Viridiplantae</taxon>
        <taxon>Streptophyta</taxon>
        <taxon>Embryophyta</taxon>
        <taxon>Tracheophyta</taxon>
        <taxon>Spermatophyta</taxon>
        <taxon>Magnoliopsida</taxon>
        <taxon>eudicotyledons</taxon>
        <taxon>Gunneridae</taxon>
        <taxon>Pentapetalae</taxon>
        <taxon>rosids</taxon>
        <taxon>fabids</taxon>
        <taxon>Fabales</taxon>
        <taxon>Quillajaceae</taxon>
        <taxon>Quillaja</taxon>
    </lineage>
</organism>
<dbReference type="GO" id="GO:0020037">
    <property type="term" value="F:heme binding"/>
    <property type="evidence" value="ECO:0007669"/>
    <property type="project" value="InterPro"/>
</dbReference>
<dbReference type="InterPro" id="IPR036396">
    <property type="entry name" value="Cyt_P450_sf"/>
</dbReference>
<comment type="cofactor">
    <cofactor evidence="1 12">
        <name>heme</name>
        <dbReference type="ChEBI" id="CHEBI:30413"/>
    </cofactor>
</comment>
<evidence type="ECO:0000256" key="5">
    <source>
        <dbReference type="ARBA" id="ARBA00022692"/>
    </source>
</evidence>
<dbReference type="GO" id="GO:0016020">
    <property type="term" value="C:membrane"/>
    <property type="evidence" value="ECO:0007669"/>
    <property type="project" value="UniProtKB-SubCell"/>
</dbReference>
<dbReference type="GO" id="GO:0004497">
    <property type="term" value="F:monooxygenase activity"/>
    <property type="evidence" value="ECO:0007669"/>
    <property type="project" value="UniProtKB-KW"/>
</dbReference>
<dbReference type="AlphaFoldDB" id="A0AAD7L2M8"/>
<dbReference type="Proteomes" id="UP001163823">
    <property type="component" value="Chromosome 11"/>
</dbReference>
<keyword evidence="10 13" id="KW-0503">Monooxygenase</keyword>
<evidence type="ECO:0000256" key="13">
    <source>
        <dbReference type="RuleBase" id="RU000461"/>
    </source>
</evidence>
<evidence type="ECO:0000313" key="16">
    <source>
        <dbReference type="Proteomes" id="UP001163823"/>
    </source>
</evidence>
<dbReference type="PRINTS" id="PR00463">
    <property type="entry name" value="EP450I"/>
</dbReference>
<feature type="binding site" description="axial binding residue" evidence="12">
    <location>
        <position position="447"/>
    </location>
    <ligand>
        <name>heme</name>
        <dbReference type="ChEBI" id="CHEBI:30413"/>
    </ligand>
    <ligandPart>
        <name>Fe</name>
        <dbReference type="ChEBI" id="CHEBI:18248"/>
    </ligandPart>
</feature>
<evidence type="ECO:0000256" key="2">
    <source>
        <dbReference type="ARBA" id="ARBA00004167"/>
    </source>
</evidence>
<evidence type="ECO:0000256" key="11">
    <source>
        <dbReference type="ARBA" id="ARBA00023136"/>
    </source>
</evidence>
<keyword evidence="8 13" id="KW-0560">Oxidoreductase</keyword>
<evidence type="ECO:0000256" key="8">
    <source>
        <dbReference type="ARBA" id="ARBA00023002"/>
    </source>
</evidence>
<keyword evidence="6 12" id="KW-0479">Metal-binding</keyword>
<evidence type="ECO:0000313" key="15">
    <source>
        <dbReference type="EMBL" id="KAJ7950108.1"/>
    </source>
</evidence>
<dbReference type="PANTHER" id="PTHR24286">
    <property type="entry name" value="CYTOCHROME P450 26"/>
    <property type="match status" value="1"/>
</dbReference>
<evidence type="ECO:0000256" key="4">
    <source>
        <dbReference type="ARBA" id="ARBA00022617"/>
    </source>
</evidence>
<protein>
    <submittedName>
        <fullName evidence="15">Cytochrome P450</fullName>
    </submittedName>
</protein>
<sequence>MIYNNDSNDNELVISSVQQPSMDPFFIFGLLLLALFLSVSFLLYLSRRAYASLPNPPPGKLGFPVVGESLEFLSTRRKGVPEKFVFDRMAKYCRDVFKTSILGATTAVMCGTAGNKFLFSNEKKHVTGWWPKSVELIFPTSLEKSSNEESIMMKQFLPNFLKPEPLQKYIPVMDIITQRHFNTSWEGRNVVKVFPTAAEFTTLLACRVFLSVEDPIEVAKISEPFEILAAGFLSIPINLPGTKLNKAVKAADQIRDAIVQILKRRRVEIAENKANGMQDIASMLLTTPTNAGFYMTEAHISEKILGMIVGGRDTASTVITFIIKYLAENPEIYNKVYEEQMEVVKSKKPGELLNWEDVQKMKYSWCVACEAMRLAPPVQGGFKVAINDFVYSGFNIRKGWKLYWSAIATHMNPEYFPEPEKFNPSRFEGKGPVPYSFVPFGGGPRMCPGKEYSRLETLVFMHHLVTRYNWEKVYPTEKITVDPMPFPVNGLPIRLIPHKHQ</sequence>
<dbReference type="InterPro" id="IPR001128">
    <property type="entry name" value="Cyt_P450"/>
</dbReference>
<proteinExistence type="inferred from homology"/>
<dbReference type="PANTHER" id="PTHR24286:SF349">
    <property type="entry name" value="CYTOCHROME P450 716A1-RELATED"/>
    <property type="match status" value="1"/>
</dbReference>
<evidence type="ECO:0000256" key="3">
    <source>
        <dbReference type="ARBA" id="ARBA00010617"/>
    </source>
</evidence>
<evidence type="ECO:0000256" key="14">
    <source>
        <dbReference type="SAM" id="Phobius"/>
    </source>
</evidence>
<dbReference type="KEGG" id="qsa:O6P43_026343"/>
<evidence type="ECO:0000256" key="7">
    <source>
        <dbReference type="ARBA" id="ARBA00022989"/>
    </source>
</evidence>
<name>A0AAD7L2M8_QUISA</name>
<comment type="caution">
    <text evidence="15">The sequence shown here is derived from an EMBL/GenBank/DDBJ whole genome shotgun (WGS) entry which is preliminary data.</text>
</comment>
<reference evidence="15" key="1">
    <citation type="journal article" date="2023" name="Science">
        <title>Elucidation of the pathway for biosynthesis of saponin adjuvants from the soapbark tree.</title>
        <authorList>
            <person name="Reed J."/>
            <person name="Orme A."/>
            <person name="El-Demerdash A."/>
            <person name="Owen C."/>
            <person name="Martin L.B.B."/>
            <person name="Misra R.C."/>
            <person name="Kikuchi S."/>
            <person name="Rejzek M."/>
            <person name="Martin A.C."/>
            <person name="Harkess A."/>
            <person name="Leebens-Mack J."/>
            <person name="Louveau T."/>
            <person name="Stephenson M.J."/>
            <person name="Osbourn A."/>
        </authorList>
    </citation>
    <scope>NUCLEOTIDE SEQUENCE</scope>
    <source>
        <strain evidence="15">S10</strain>
    </source>
</reference>